<dbReference type="GO" id="GO:0006520">
    <property type="term" value="P:amino acid metabolic process"/>
    <property type="evidence" value="ECO:0007669"/>
    <property type="project" value="InterPro"/>
</dbReference>
<dbReference type="AlphaFoldDB" id="A0A383ETQ2"/>
<evidence type="ECO:0000313" key="5">
    <source>
        <dbReference type="EMBL" id="SVE59700.1"/>
    </source>
</evidence>
<dbReference type="InterPro" id="IPR001597">
    <property type="entry name" value="ArAA_b-elim_lyase/Thr_aldolase"/>
</dbReference>
<evidence type="ECO:0000256" key="3">
    <source>
        <dbReference type="ARBA" id="ARBA00022898"/>
    </source>
</evidence>
<gene>
    <name evidence="5" type="ORF">METZ01_LOCUS512554</name>
</gene>
<name>A0A383ETQ2_9ZZZZ</name>
<reference evidence="5" key="1">
    <citation type="submission" date="2018-05" db="EMBL/GenBank/DDBJ databases">
        <authorList>
            <person name="Lanie J.A."/>
            <person name="Ng W.-L."/>
            <person name="Kazmierczak K.M."/>
            <person name="Andrzejewski T.M."/>
            <person name="Davidsen T.M."/>
            <person name="Wayne K.J."/>
            <person name="Tettelin H."/>
            <person name="Glass J.I."/>
            <person name="Rusch D."/>
            <person name="Podicherti R."/>
            <person name="Tsui H.-C.T."/>
            <person name="Winkler M.E."/>
        </authorList>
    </citation>
    <scope>NUCLEOTIDE SEQUENCE</scope>
</reference>
<feature type="domain" description="Aromatic amino acid beta-eliminating lyase/threonine aldolase" evidence="4">
    <location>
        <begin position="9"/>
        <end position="213"/>
    </location>
</feature>
<dbReference type="InterPro" id="IPR015421">
    <property type="entry name" value="PyrdxlP-dep_Trfase_major"/>
</dbReference>
<proteinExistence type="inferred from homology"/>
<dbReference type="InterPro" id="IPR015424">
    <property type="entry name" value="PyrdxlP-dep_Trfase"/>
</dbReference>
<dbReference type="EMBL" id="UINC01228403">
    <property type="protein sequence ID" value="SVE59700.1"/>
    <property type="molecule type" value="Genomic_DNA"/>
</dbReference>
<comment type="similarity">
    <text evidence="2">Belongs to the threonine aldolase family.</text>
</comment>
<dbReference type="Gene3D" id="3.40.640.10">
    <property type="entry name" value="Type I PLP-dependent aspartate aminotransferase-like (Major domain)"/>
    <property type="match status" value="1"/>
</dbReference>
<comment type="cofactor">
    <cofactor evidence="1">
        <name>pyridoxal 5'-phosphate</name>
        <dbReference type="ChEBI" id="CHEBI:597326"/>
    </cofactor>
</comment>
<feature type="non-terminal residue" evidence="5">
    <location>
        <position position="214"/>
    </location>
</feature>
<dbReference type="PANTHER" id="PTHR48097">
    <property type="entry name" value="L-THREONINE ALDOLASE-RELATED"/>
    <property type="match status" value="1"/>
</dbReference>
<dbReference type="SUPFAM" id="SSF53383">
    <property type="entry name" value="PLP-dependent transferases"/>
    <property type="match status" value="1"/>
</dbReference>
<protein>
    <recommendedName>
        <fullName evidence="4">Aromatic amino acid beta-eliminating lyase/threonine aldolase domain-containing protein</fullName>
    </recommendedName>
</protein>
<accession>A0A383ETQ2</accession>
<keyword evidence="3" id="KW-0663">Pyridoxal phosphate</keyword>
<dbReference type="GO" id="GO:0016829">
    <property type="term" value="F:lyase activity"/>
    <property type="evidence" value="ECO:0007669"/>
    <property type="project" value="InterPro"/>
</dbReference>
<dbReference type="PANTHER" id="PTHR48097:SF5">
    <property type="entry name" value="LOW SPECIFICITY L-THREONINE ALDOLASE"/>
    <property type="match status" value="1"/>
</dbReference>
<sequence length="214" mass="22357">MGWTLDMINFRSDNEAPVASEIMEAIAIANCGTAYSYGGDSITGDVSAKFSDLFEHDVEVFPVTTGTAANALALGHVTPPYGVIYCTEQAHVLVDECGAAGFYAGGAMMRPLRGADGKMEAPMLASVLASHGSHGDHEAWPSALTVAQATECGTLYKPEEISTLAEIAKRHDLVFHMDGARFANAVSALGCAPADITWRAGVDILSFGATKNGA</sequence>
<evidence type="ECO:0000259" key="4">
    <source>
        <dbReference type="Pfam" id="PF01212"/>
    </source>
</evidence>
<dbReference type="Pfam" id="PF01212">
    <property type="entry name" value="Beta_elim_lyase"/>
    <property type="match status" value="1"/>
</dbReference>
<evidence type="ECO:0000256" key="2">
    <source>
        <dbReference type="ARBA" id="ARBA00006966"/>
    </source>
</evidence>
<evidence type="ECO:0000256" key="1">
    <source>
        <dbReference type="ARBA" id="ARBA00001933"/>
    </source>
</evidence>
<organism evidence="5">
    <name type="scientific">marine metagenome</name>
    <dbReference type="NCBI Taxonomy" id="408172"/>
    <lineage>
        <taxon>unclassified sequences</taxon>
        <taxon>metagenomes</taxon>
        <taxon>ecological metagenomes</taxon>
    </lineage>
</organism>